<dbReference type="OrthoDB" id="8961033at2759"/>
<evidence type="ECO:0000313" key="2">
    <source>
        <dbReference type="Ensembl" id="ENSORLP00000044406.1"/>
    </source>
</evidence>
<dbReference type="RefSeq" id="XP_004084664.1">
    <property type="nucleotide sequence ID" value="XM_004084616.4"/>
</dbReference>
<reference evidence="2" key="3">
    <citation type="submission" date="2025-09" db="UniProtKB">
        <authorList>
            <consortium name="Ensembl"/>
        </authorList>
    </citation>
    <scope>IDENTIFICATION</scope>
    <source>
        <strain evidence="2">Hd-rR</strain>
    </source>
</reference>
<proteinExistence type="predicted"/>
<keyword evidence="3" id="KW-1185">Reference proteome</keyword>
<evidence type="ECO:0000313" key="3">
    <source>
        <dbReference type="Proteomes" id="UP000001038"/>
    </source>
</evidence>
<dbReference type="Proteomes" id="UP000001038">
    <property type="component" value="Chromosome 1"/>
</dbReference>
<organism evidence="2 3">
    <name type="scientific">Oryzias latipes</name>
    <name type="common">Japanese rice fish</name>
    <name type="synonym">Japanese killifish</name>
    <dbReference type="NCBI Taxonomy" id="8090"/>
    <lineage>
        <taxon>Eukaryota</taxon>
        <taxon>Metazoa</taxon>
        <taxon>Chordata</taxon>
        <taxon>Craniata</taxon>
        <taxon>Vertebrata</taxon>
        <taxon>Euteleostomi</taxon>
        <taxon>Actinopterygii</taxon>
        <taxon>Neopterygii</taxon>
        <taxon>Teleostei</taxon>
        <taxon>Neoteleostei</taxon>
        <taxon>Acanthomorphata</taxon>
        <taxon>Ovalentaria</taxon>
        <taxon>Atherinomorphae</taxon>
        <taxon>Beloniformes</taxon>
        <taxon>Adrianichthyidae</taxon>
        <taxon>Oryziinae</taxon>
        <taxon>Oryzias</taxon>
    </lineage>
</organism>
<feature type="region of interest" description="Disordered" evidence="1">
    <location>
        <begin position="248"/>
        <end position="271"/>
    </location>
</feature>
<reference evidence="2 3" key="1">
    <citation type="journal article" date="2007" name="Nature">
        <title>The medaka draft genome and insights into vertebrate genome evolution.</title>
        <authorList>
            <person name="Kasahara M."/>
            <person name="Naruse K."/>
            <person name="Sasaki S."/>
            <person name="Nakatani Y."/>
            <person name="Qu W."/>
            <person name="Ahsan B."/>
            <person name="Yamada T."/>
            <person name="Nagayasu Y."/>
            <person name="Doi K."/>
            <person name="Kasai Y."/>
            <person name="Jindo T."/>
            <person name="Kobayashi D."/>
            <person name="Shimada A."/>
            <person name="Toyoda A."/>
            <person name="Kuroki Y."/>
            <person name="Fujiyama A."/>
            <person name="Sasaki T."/>
            <person name="Shimizu A."/>
            <person name="Asakawa S."/>
            <person name="Shimizu N."/>
            <person name="Hashimoto S."/>
            <person name="Yang J."/>
            <person name="Lee Y."/>
            <person name="Matsushima K."/>
            <person name="Sugano S."/>
            <person name="Sakaizumi M."/>
            <person name="Narita T."/>
            <person name="Ohishi K."/>
            <person name="Haga S."/>
            <person name="Ohta F."/>
            <person name="Nomoto H."/>
            <person name="Nogata K."/>
            <person name="Morishita T."/>
            <person name="Endo T."/>
            <person name="Shin-I T."/>
            <person name="Takeda H."/>
            <person name="Morishita S."/>
            <person name="Kohara Y."/>
        </authorList>
    </citation>
    <scope>NUCLEOTIDE SEQUENCE [LARGE SCALE GENOMIC DNA]</scope>
    <source>
        <strain evidence="2 3">Hd-rR</strain>
    </source>
</reference>
<sequence>MVLWQLCTLEHLRTSSFGYPPPRHGLQLLFWFANDCVTSDSHITMKLQSHVQPEEGDFGFHVFGNVEELLPALSKAKKRKKQLVYFVVGNLNADRYAAAASLPPYVRENYNTFGGYDSNNTDRIIISYQRTSRQVEAVYVTEHDDADLGMFRHDGTFQVSAELIRALQNPQLDLSAFLTQMGYYGDVEVMAGSAQVDPLVLSMMQNDPVGFFTEAFSRQMQLDVEPFGCRSFPECDAAAGDRAAQCGALQRRNRKPKASRKARPSRQTQLPLPWEPCGRSYGWEPIESFYPGYYRDDKKGPGGGGISFWKMLLGIGALYVAFKCLRWWLSSSSKDDWNKTVLKIFPRKSPRHPGTHVMLDYVY</sequence>
<dbReference type="GeneID" id="101169262"/>
<dbReference type="Ensembl" id="ENSORLT00000043106.1">
    <property type="protein sequence ID" value="ENSORLP00000044406.1"/>
    <property type="gene ID" value="ENSORLG00000027219.1"/>
</dbReference>
<dbReference type="KEGG" id="ola:101169262"/>
<dbReference type="AlphaFoldDB" id="A0A3B3IKE3"/>
<dbReference type="InParanoid" id="A0A3B3IKE3"/>
<protein>
    <submittedName>
        <fullName evidence="2">Uncharacterized protein</fullName>
    </submittedName>
</protein>
<reference evidence="2" key="2">
    <citation type="submission" date="2025-08" db="UniProtKB">
        <authorList>
            <consortium name="Ensembl"/>
        </authorList>
    </citation>
    <scope>IDENTIFICATION</scope>
    <source>
        <strain evidence="2">Hd-rR</strain>
    </source>
</reference>
<feature type="compositionally biased region" description="Basic residues" evidence="1">
    <location>
        <begin position="251"/>
        <end position="264"/>
    </location>
</feature>
<name>A0A3B3IKE3_ORYLA</name>
<dbReference type="GeneTree" id="ENSGT00730000111690"/>
<dbReference type="Bgee" id="ENSORLG00000027219">
    <property type="expression patterns" value="Expressed in intestine and 13 other cell types or tissues"/>
</dbReference>
<dbReference type="PANTHER" id="PTHR38706:SF2">
    <property type="match status" value="1"/>
</dbReference>
<evidence type="ECO:0000256" key="1">
    <source>
        <dbReference type="SAM" id="MobiDB-lite"/>
    </source>
</evidence>
<accession>A0A3B3IKE3</accession>
<gene>
    <name evidence="2" type="primary">LOC101169262</name>
</gene>
<dbReference type="PANTHER" id="PTHR38706">
    <property type="entry name" value="SI:CH211-198C19.1-RELATED"/>
    <property type="match status" value="1"/>
</dbReference>